<dbReference type="EMBL" id="GGEC01079178">
    <property type="protein sequence ID" value="MBX59662.1"/>
    <property type="molecule type" value="Transcribed_RNA"/>
</dbReference>
<accession>A0A2P2PY54</accession>
<reference evidence="1" key="1">
    <citation type="submission" date="2018-02" db="EMBL/GenBank/DDBJ databases">
        <title>Rhizophora mucronata_Transcriptome.</title>
        <authorList>
            <person name="Meera S.P."/>
            <person name="Sreeshan A."/>
            <person name="Augustine A."/>
        </authorList>
    </citation>
    <scope>NUCLEOTIDE SEQUENCE</scope>
    <source>
        <tissue evidence="1">Leaf</tissue>
    </source>
</reference>
<evidence type="ECO:0000313" key="1">
    <source>
        <dbReference type="EMBL" id="MBX59662.1"/>
    </source>
</evidence>
<dbReference type="AlphaFoldDB" id="A0A2P2PY54"/>
<organism evidence="1">
    <name type="scientific">Rhizophora mucronata</name>
    <name type="common">Asiatic mangrove</name>
    <dbReference type="NCBI Taxonomy" id="61149"/>
    <lineage>
        <taxon>Eukaryota</taxon>
        <taxon>Viridiplantae</taxon>
        <taxon>Streptophyta</taxon>
        <taxon>Embryophyta</taxon>
        <taxon>Tracheophyta</taxon>
        <taxon>Spermatophyta</taxon>
        <taxon>Magnoliopsida</taxon>
        <taxon>eudicotyledons</taxon>
        <taxon>Gunneridae</taxon>
        <taxon>Pentapetalae</taxon>
        <taxon>rosids</taxon>
        <taxon>fabids</taxon>
        <taxon>Malpighiales</taxon>
        <taxon>Rhizophoraceae</taxon>
        <taxon>Rhizophora</taxon>
    </lineage>
</organism>
<name>A0A2P2PY54_RHIMU</name>
<sequence length="40" mass="4794">MIRCFQSVAFIIIKNFRTMPFFKISLYDTNPLIQLYTECS</sequence>
<proteinExistence type="predicted"/>
<protein>
    <submittedName>
        <fullName evidence="1">Uncharacterized protein</fullName>
    </submittedName>
</protein>